<comment type="similarity">
    <text evidence="2">Belongs to the aerobic coproporphyrinogen-III oxidase family.</text>
</comment>
<dbReference type="InterPro" id="IPR036406">
    <property type="entry name" value="Coprogen_oxidase_aer_sf"/>
</dbReference>
<evidence type="ECO:0000313" key="8">
    <source>
        <dbReference type="EMBL" id="ELU12701.1"/>
    </source>
</evidence>
<dbReference type="InterPro" id="IPR001260">
    <property type="entry name" value="Coprogen_oxidase_aer"/>
</dbReference>
<dbReference type="GO" id="GO:0004109">
    <property type="term" value="F:coproporphyrinogen oxidase activity"/>
    <property type="evidence" value="ECO:0007669"/>
    <property type="project" value="UniProtKB-EC"/>
</dbReference>
<reference evidence="10" key="1">
    <citation type="submission" date="2012-12" db="EMBL/GenBank/DDBJ databases">
        <authorList>
            <person name="Hellsten U."/>
            <person name="Grimwood J."/>
            <person name="Chapman J.A."/>
            <person name="Shapiro H."/>
            <person name="Aerts A."/>
            <person name="Otillar R.P."/>
            <person name="Terry A.Y."/>
            <person name="Boore J.L."/>
            <person name="Simakov O."/>
            <person name="Marletaz F."/>
            <person name="Cho S.-J."/>
            <person name="Edsinger-Gonzales E."/>
            <person name="Havlak P."/>
            <person name="Kuo D.-H."/>
            <person name="Larsson T."/>
            <person name="Lv J."/>
            <person name="Arendt D."/>
            <person name="Savage R."/>
            <person name="Osoegawa K."/>
            <person name="de Jong P."/>
            <person name="Lindberg D.R."/>
            <person name="Seaver E.C."/>
            <person name="Weisblat D.A."/>
            <person name="Putnam N.H."/>
            <person name="Grigoriev I.V."/>
            <person name="Rokhsar D.S."/>
        </authorList>
    </citation>
    <scope>NUCLEOTIDE SEQUENCE</scope>
    <source>
        <strain evidence="10">I ESC-2004</strain>
    </source>
</reference>
<dbReference type="Gene3D" id="3.40.1500.10">
    <property type="entry name" value="Coproporphyrinogen III oxidase, aerobic"/>
    <property type="match status" value="1"/>
</dbReference>
<dbReference type="SUPFAM" id="SSF102886">
    <property type="entry name" value="Coproporphyrinogen III oxidase"/>
    <property type="match status" value="1"/>
</dbReference>
<keyword evidence="10" id="KW-1185">Reference proteome</keyword>
<keyword evidence="5" id="KW-0560">Oxidoreductase</keyword>
<evidence type="ECO:0000256" key="6">
    <source>
        <dbReference type="ARBA" id="ARBA00023133"/>
    </source>
</evidence>
<evidence type="ECO:0000256" key="5">
    <source>
        <dbReference type="ARBA" id="ARBA00023002"/>
    </source>
</evidence>
<dbReference type="PANTHER" id="PTHR10755">
    <property type="entry name" value="COPROPORPHYRINOGEN III OXIDASE, MITOCHONDRIAL"/>
    <property type="match status" value="1"/>
</dbReference>
<comment type="pathway">
    <text evidence="1">Porphyrin-containing compound metabolism; protoporphyrin-IX biosynthesis; protoporphyrinogen-IX from coproporphyrinogen-III (O2 route): step 1/1.</text>
</comment>
<keyword evidence="6" id="KW-0350">Heme biosynthesis</keyword>
<keyword evidence="7" id="KW-0627">Porphyrin biosynthesis</keyword>
<reference evidence="8 10" key="2">
    <citation type="journal article" date="2013" name="Nature">
        <title>Insights into bilaterian evolution from three spiralian genomes.</title>
        <authorList>
            <person name="Simakov O."/>
            <person name="Marletaz F."/>
            <person name="Cho S.J."/>
            <person name="Edsinger-Gonzales E."/>
            <person name="Havlak P."/>
            <person name="Hellsten U."/>
            <person name="Kuo D.H."/>
            <person name="Larsson T."/>
            <person name="Lv J."/>
            <person name="Arendt D."/>
            <person name="Savage R."/>
            <person name="Osoegawa K."/>
            <person name="de Jong P."/>
            <person name="Grimwood J."/>
            <person name="Chapman J.A."/>
            <person name="Shapiro H."/>
            <person name="Aerts A."/>
            <person name="Otillar R.P."/>
            <person name="Terry A.Y."/>
            <person name="Boore J.L."/>
            <person name="Grigoriev I.V."/>
            <person name="Lindberg D.R."/>
            <person name="Seaver E.C."/>
            <person name="Weisblat D.A."/>
            <person name="Putnam N.H."/>
            <person name="Rokhsar D.S."/>
        </authorList>
    </citation>
    <scope>NUCLEOTIDE SEQUENCE</scope>
    <source>
        <strain evidence="8 10">I ESC-2004</strain>
    </source>
</reference>
<sequence length="326" mass="36844">MGLPEFKADPITDCETLLKNAEQLESRMEILILETQKIVCDALEGLDGKAKFKVDRWMSGEKSGGIMCALSEGHVFEKAGVTVSVMRGQLSESTASHFNKRQKGVEAGMPYFAAGISSVIHPLNPHCPTMHFNYRLFEVSKPDGSTCAWFGGGTDLTPFVLNEEDAVHFHTAFKGACDQHNAGYYPRFKKWCDEYFFIKHRGEARGVGGIFFDDVDGPNLDDVFKFVKTCTETIVPAYIPVISKHKDDGYSEDQRDWQLIRRGRYAEFNLVYDRGTQFGLLTPGTRIESILVSMPPLCKWRYCDVREEGSDEAKLLEVLRKPKDWI</sequence>
<dbReference type="Proteomes" id="UP000014760">
    <property type="component" value="Unassembled WGS sequence"/>
</dbReference>
<dbReference type="FunFam" id="3.40.1500.10:FF:000002">
    <property type="entry name" value="oxygen-dependent coproporphyrinogen-III oxidase, mitochondrial"/>
    <property type="match status" value="1"/>
</dbReference>
<dbReference type="EMBL" id="AMQN01005339">
    <property type="status" value="NOT_ANNOTATED_CDS"/>
    <property type="molecule type" value="Genomic_DNA"/>
</dbReference>
<evidence type="ECO:0000313" key="10">
    <source>
        <dbReference type="Proteomes" id="UP000014760"/>
    </source>
</evidence>
<evidence type="ECO:0000256" key="4">
    <source>
        <dbReference type="ARBA" id="ARBA00012869"/>
    </source>
</evidence>
<dbReference type="OMA" id="WTTRETH"/>
<dbReference type="Pfam" id="PF01218">
    <property type="entry name" value="Coprogen_oxidas"/>
    <property type="match status" value="1"/>
</dbReference>
<dbReference type="NCBIfam" id="NF003727">
    <property type="entry name" value="PRK05330.1"/>
    <property type="match status" value="1"/>
</dbReference>
<dbReference type="GO" id="GO:0005737">
    <property type="term" value="C:cytoplasm"/>
    <property type="evidence" value="ECO:0007669"/>
    <property type="project" value="TreeGrafter"/>
</dbReference>
<dbReference type="PIRSF" id="PIRSF000166">
    <property type="entry name" value="Coproporphyri_ox"/>
    <property type="match status" value="1"/>
</dbReference>
<proteinExistence type="inferred from homology"/>
<evidence type="ECO:0000256" key="7">
    <source>
        <dbReference type="ARBA" id="ARBA00023244"/>
    </source>
</evidence>
<gene>
    <name evidence="8" type="ORF">CAPTEDRAFT_160634</name>
</gene>
<dbReference type="PROSITE" id="PS01021">
    <property type="entry name" value="COPROGEN_OXIDASE"/>
    <property type="match status" value="1"/>
</dbReference>
<dbReference type="PRINTS" id="PR00073">
    <property type="entry name" value="COPRGNOXDASE"/>
</dbReference>
<dbReference type="InterPro" id="IPR018375">
    <property type="entry name" value="Coprogen_oxidase_CS"/>
</dbReference>
<comment type="subunit">
    <text evidence="3">Homodimer.</text>
</comment>
<reference evidence="9" key="3">
    <citation type="submission" date="2015-06" db="UniProtKB">
        <authorList>
            <consortium name="EnsemblMetazoa"/>
        </authorList>
    </citation>
    <scope>IDENTIFICATION</scope>
</reference>
<organism evidence="8">
    <name type="scientific">Capitella teleta</name>
    <name type="common">Polychaete worm</name>
    <dbReference type="NCBI Taxonomy" id="283909"/>
    <lineage>
        <taxon>Eukaryota</taxon>
        <taxon>Metazoa</taxon>
        <taxon>Spiralia</taxon>
        <taxon>Lophotrochozoa</taxon>
        <taxon>Annelida</taxon>
        <taxon>Polychaeta</taxon>
        <taxon>Sedentaria</taxon>
        <taxon>Scolecida</taxon>
        <taxon>Capitellidae</taxon>
        <taxon>Capitella</taxon>
    </lineage>
</organism>
<evidence type="ECO:0000256" key="3">
    <source>
        <dbReference type="ARBA" id="ARBA00011738"/>
    </source>
</evidence>
<evidence type="ECO:0000256" key="2">
    <source>
        <dbReference type="ARBA" id="ARBA00010644"/>
    </source>
</evidence>
<protein>
    <recommendedName>
        <fullName evidence="4">coproporphyrinogen oxidase</fullName>
        <ecNumber evidence="4">1.3.3.3</ecNumber>
    </recommendedName>
</protein>
<dbReference type="PANTHER" id="PTHR10755:SF0">
    <property type="entry name" value="OXYGEN-DEPENDENT COPROPORPHYRINOGEN-III OXIDASE, MITOCHONDRIAL"/>
    <property type="match status" value="1"/>
</dbReference>
<dbReference type="AlphaFoldDB" id="R7V8N4"/>
<dbReference type="EC" id="1.3.3.3" evidence="4"/>
<dbReference type="HOGENOM" id="CLU_026169_1_1_1"/>
<dbReference type="UniPathway" id="UPA00251">
    <property type="reaction ID" value="UER00322"/>
</dbReference>
<evidence type="ECO:0000313" key="9">
    <source>
        <dbReference type="EnsemblMetazoa" id="CapteP160634"/>
    </source>
</evidence>
<evidence type="ECO:0000256" key="1">
    <source>
        <dbReference type="ARBA" id="ARBA00005168"/>
    </source>
</evidence>
<accession>R7V8N4</accession>
<dbReference type="EMBL" id="KB295744">
    <property type="protein sequence ID" value="ELU12701.1"/>
    <property type="molecule type" value="Genomic_DNA"/>
</dbReference>
<dbReference type="OrthoDB" id="15318at2759"/>
<dbReference type="GO" id="GO:0006782">
    <property type="term" value="P:protoporphyrinogen IX biosynthetic process"/>
    <property type="evidence" value="ECO:0007669"/>
    <property type="project" value="UniProtKB-UniPathway"/>
</dbReference>
<dbReference type="STRING" id="283909.R7V8N4"/>
<dbReference type="EnsemblMetazoa" id="CapteT160634">
    <property type="protein sequence ID" value="CapteP160634"/>
    <property type="gene ID" value="CapteG160634"/>
</dbReference>
<name>R7V8N4_CAPTE</name>